<dbReference type="SUPFAM" id="SSF57535">
    <property type="entry name" value="Complement control module/SCR domain"/>
    <property type="match status" value="3"/>
</dbReference>
<dbReference type="InterPro" id="IPR000436">
    <property type="entry name" value="Sushi_SCR_CCP_dom"/>
</dbReference>
<evidence type="ECO:0000256" key="2">
    <source>
        <dbReference type="ARBA" id="ARBA00022737"/>
    </source>
</evidence>
<dbReference type="OMA" id="CNEVICI"/>
<feature type="region of interest" description="Disordered" evidence="6">
    <location>
        <begin position="170"/>
        <end position="190"/>
    </location>
</feature>
<evidence type="ECO:0000259" key="7">
    <source>
        <dbReference type="PROSITE" id="PS50923"/>
    </source>
</evidence>
<dbReference type="InterPro" id="IPR050350">
    <property type="entry name" value="Compl-Cell_Adhes-Reg"/>
</dbReference>
<reference evidence="9" key="1">
    <citation type="journal article" date="2002" name="Science">
        <title>The draft genome of Ciona intestinalis: insights into chordate and vertebrate origins.</title>
        <authorList>
            <person name="Dehal P."/>
            <person name="Satou Y."/>
            <person name="Campbell R.K."/>
            <person name="Chapman J."/>
            <person name="Degnan B."/>
            <person name="De Tomaso A."/>
            <person name="Davidson B."/>
            <person name="Di Gregorio A."/>
            <person name="Gelpke M."/>
            <person name="Goodstein D.M."/>
            <person name="Harafuji N."/>
            <person name="Hastings K.E."/>
            <person name="Ho I."/>
            <person name="Hotta K."/>
            <person name="Huang W."/>
            <person name="Kawashima T."/>
            <person name="Lemaire P."/>
            <person name="Martinez D."/>
            <person name="Meinertzhagen I.A."/>
            <person name="Necula S."/>
            <person name="Nonaka M."/>
            <person name="Putnam N."/>
            <person name="Rash S."/>
            <person name="Saiga H."/>
            <person name="Satake M."/>
            <person name="Terry A."/>
            <person name="Yamada L."/>
            <person name="Wang H.G."/>
            <person name="Awazu S."/>
            <person name="Azumi K."/>
            <person name="Boore J."/>
            <person name="Branno M."/>
            <person name="Chin-Bow S."/>
            <person name="DeSantis R."/>
            <person name="Doyle S."/>
            <person name="Francino P."/>
            <person name="Keys D.N."/>
            <person name="Haga S."/>
            <person name="Hayashi H."/>
            <person name="Hino K."/>
            <person name="Imai K.S."/>
            <person name="Inaba K."/>
            <person name="Kano S."/>
            <person name="Kobayashi K."/>
            <person name="Kobayashi M."/>
            <person name="Lee B.I."/>
            <person name="Makabe K.W."/>
            <person name="Manohar C."/>
            <person name="Matassi G."/>
            <person name="Medina M."/>
            <person name="Mochizuki Y."/>
            <person name="Mount S."/>
            <person name="Morishita T."/>
            <person name="Miura S."/>
            <person name="Nakayama A."/>
            <person name="Nishizaka S."/>
            <person name="Nomoto H."/>
            <person name="Ohta F."/>
            <person name="Oishi K."/>
            <person name="Rigoutsos I."/>
            <person name="Sano M."/>
            <person name="Sasaki A."/>
            <person name="Sasakura Y."/>
            <person name="Shoguchi E."/>
            <person name="Shin-i T."/>
            <person name="Spagnuolo A."/>
            <person name="Stainier D."/>
            <person name="Suzuki M.M."/>
            <person name="Tassy O."/>
            <person name="Takatori N."/>
            <person name="Tokuoka M."/>
            <person name="Yagi K."/>
            <person name="Yoshizaki F."/>
            <person name="Wada S."/>
            <person name="Zhang C."/>
            <person name="Hyatt P.D."/>
            <person name="Larimer F."/>
            <person name="Detter C."/>
            <person name="Doggett N."/>
            <person name="Glavina T."/>
            <person name="Hawkins T."/>
            <person name="Richardson P."/>
            <person name="Lucas S."/>
            <person name="Kohara Y."/>
            <person name="Levine M."/>
            <person name="Satoh N."/>
            <person name="Rokhsar D.S."/>
        </authorList>
    </citation>
    <scope>NUCLEOTIDE SEQUENCE [LARGE SCALE GENOMIC DNA]</scope>
</reference>
<keyword evidence="2" id="KW-0677">Repeat</keyword>
<dbReference type="SMART" id="SM00032">
    <property type="entry name" value="CCP"/>
    <property type="match status" value="3"/>
</dbReference>
<dbReference type="PANTHER" id="PTHR19325:SF560">
    <property type="entry name" value="SUSHI, VON WILLEBRAND FACTOR TYPE A, EGF AND PENTRAXIN DOMAIN-CONTAINING PROTEIN 1"/>
    <property type="match status" value="1"/>
</dbReference>
<feature type="domain" description="Sushi" evidence="7">
    <location>
        <begin position="118"/>
        <end position="183"/>
    </location>
</feature>
<dbReference type="Proteomes" id="UP000008144">
    <property type="component" value="Unassembled WGS sequence"/>
</dbReference>
<comment type="caution">
    <text evidence="5">Lacks conserved residue(s) required for the propagation of feature annotation.</text>
</comment>
<protein>
    <recommendedName>
        <fullName evidence="7">Sushi domain-containing protein</fullName>
    </recommendedName>
</protein>
<dbReference type="PROSITE" id="PS50923">
    <property type="entry name" value="SUSHI"/>
    <property type="match status" value="3"/>
</dbReference>
<dbReference type="PANTHER" id="PTHR19325">
    <property type="entry name" value="COMPLEMENT COMPONENT-RELATED SUSHI DOMAIN-CONTAINING"/>
    <property type="match status" value="1"/>
</dbReference>
<dbReference type="Ensembl" id="ENSCINT00000031452.1">
    <property type="protein sequence ID" value="ENSCINP00000033004.1"/>
    <property type="gene ID" value="ENSCING00000020340.1"/>
</dbReference>
<keyword evidence="3" id="KW-1015">Disulfide bond</keyword>
<evidence type="ECO:0000313" key="9">
    <source>
        <dbReference type="Proteomes" id="UP000008144"/>
    </source>
</evidence>
<dbReference type="CDD" id="cd00033">
    <property type="entry name" value="CCP"/>
    <property type="match status" value="3"/>
</dbReference>
<evidence type="ECO:0000256" key="4">
    <source>
        <dbReference type="ARBA" id="ARBA00023180"/>
    </source>
</evidence>
<keyword evidence="9" id="KW-1185">Reference proteome</keyword>
<name>H2XTM0_CIOIN</name>
<dbReference type="InParanoid" id="H2XTM0"/>
<dbReference type="STRING" id="7719.ENSCINP00000033004"/>
<proteinExistence type="predicted"/>
<dbReference type="HOGENOM" id="CLU_1431056_0_0_1"/>
<feature type="domain" description="Sushi" evidence="7">
    <location>
        <begin position="53"/>
        <end position="117"/>
    </location>
</feature>
<dbReference type="Gene3D" id="2.10.70.10">
    <property type="entry name" value="Complement Module, domain 1"/>
    <property type="match status" value="3"/>
</dbReference>
<evidence type="ECO:0000256" key="5">
    <source>
        <dbReference type="PROSITE-ProRule" id="PRU00302"/>
    </source>
</evidence>
<reference evidence="8" key="2">
    <citation type="submission" date="2025-08" db="UniProtKB">
        <authorList>
            <consortium name="Ensembl"/>
        </authorList>
    </citation>
    <scope>IDENTIFICATION</scope>
</reference>
<dbReference type="AlphaFoldDB" id="H2XTM0"/>
<evidence type="ECO:0000256" key="6">
    <source>
        <dbReference type="SAM" id="MobiDB-lite"/>
    </source>
</evidence>
<reference evidence="8" key="3">
    <citation type="submission" date="2025-09" db="UniProtKB">
        <authorList>
            <consortium name="Ensembl"/>
        </authorList>
    </citation>
    <scope>IDENTIFICATION</scope>
</reference>
<dbReference type="GeneTree" id="ENSGT00940000161063"/>
<accession>H2XTM0</accession>
<feature type="compositionally biased region" description="Polar residues" evidence="6">
    <location>
        <begin position="181"/>
        <end position="190"/>
    </location>
</feature>
<evidence type="ECO:0000256" key="3">
    <source>
        <dbReference type="ARBA" id="ARBA00023157"/>
    </source>
</evidence>
<evidence type="ECO:0000256" key="1">
    <source>
        <dbReference type="ARBA" id="ARBA00022659"/>
    </source>
</evidence>
<dbReference type="Pfam" id="PF00084">
    <property type="entry name" value="Sushi"/>
    <property type="match status" value="3"/>
</dbReference>
<keyword evidence="4" id="KW-0325">Glycoprotein</keyword>
<evidence type="ECO:0000313" key="8">
    <source>
        <dbReference type="Ensembl" id="ENSCINP00000033004.1"/>
    </source>
</evidence>
<organism evidence="8 9">
    <name type="scientific">Ciona intestinalis</name>
    <name type="common">Transparent sea squirt</name>
    <name type="synonym">Ascidia intestinalis</name>
    <dbReference type="NCBI Taxonomy" id="7719"/>
    <lineage>
        <taxon>Eukaryota</taxon>
        <taxon>Metazoa</taxon>
        <taxon>Chordata</taxon>
        <taxon>Tunicata</taxon>
        <taxon>Ascidiacea</taxon>
        <taxon>Phlebobranchia</taxon>
        <taxon>Cionidae</taxon>
        <taxon>Ciona</taxon>
    </lineage>
</organism>
<feature type="domain" description="Sushi" evidence="7">
    <location>
        <begin position="1"/>
        <end position="52"/>
    </location>
</feature>
<dbReference type="InterPro" id="IPR035976">
    <property type="entry name" value="Sushi/SCR/CCP_sf"/>
</dbReference>
<sequence>MFACSLSTAYGSNCAFRCSRGYHLVGSNSIQCGDANNDGVGEWSADFPVCNEVICIPSLSAPSNGSINCTDFSQLDSQCHFSCDNGFFLRGNDIITCNDDDNNGEGEWSSNPATCKEITCQVQNSPVNGSISCTRGVLYGSACFFECNPGYSLVGYDTVLCGEPNSDGAGQWSIEEEPPTCISNECSPES</sequence>
<keyword evidence="1 5" id="KW-0768">Sushi</keyword>